<proteinExistence type="inferred from homology"/>
<accession>A0ABV5AEL6</accession>
<name>A0ABV5AEL6_9BACL</name>
<evidence type="ECO:0000256" key="5">
    <source>
        <dbReference type="ARBA" id="ARBA00023136"/>
    </source>
</evidence>
<dbReference type="PANTHER" id="PTHR38459:SF1">
    <property type="entry name" value="PROPHAGE BACTOPRENOL-LINKED GLUCOSE TRANSLOCASE HOMOLOG"/>
    <property type="match status" value="1"/>
</dbReference>
<comment type="caution">
    <text evidence="8">The sequence shown here is derived from an EMBL/GenBank/DDBJ whole genome shotgun (WGS) entry which is preliminary data.</text>
</comment>
<keyword evidence="4 6" id="KW-1133">Transmembrane helix</keyword>
<sequence length="137" mass="15754">MNEQTRGARAPLPAVQLLKFGAVGASNTVVDLLLFILFYNGLHFNYLLAHVISYSCGTVNSFVWNRYFTFERRSRLRGRELYRFILLNVCSFLLSLAFIYGFSHLLKLPVIVSKVSSIILTVLVNYVGSKYWCFVER</sequence>
<organism evidence="8 9">
    <name type="scientific">Alicyclobacillus fastidiosus</name>
    <dbReference type="NCBI Taxonomy" id="392011"/>
    <lineage>
        <taxon>Bacteria</taxon>
        <taxon>Bacillati</taxon>
        <taxon>Bacillota</taxon>
        <taxon>Bacilli</taxon>
        <taxon>Bacillales</taxon>
        <taxon>Alicyclobacillaceae</taxon>
        <taxon>Alicyclobacillus</taxon>
    </lineage>
</organism>
<keyword evidence="3 6" id="KW-0812">Transmembrane</keyword>
<feature type="domain" description="GtrA/DPMS transmembrane" evidence="7">
    <location>
        <begin position="19"/>
        <end position="134"/>
    </location>
</feature>
<evidence type="ECO:0000256" key="1">
    <source>
        <dbReference type="ARBA" id="ARBA00004141"/>
    </source>
</evidence>
<feature type="transmembrane region" description="Helical" evidence="6">
    <location>
        <begin position="20"/>
        <end position="38"/>
    </location>
</feature>
<evidence type="ECO:0000259" key="7">
    <source>
        <dbReference type="Pfam" id="PF04138"/>
    </source>
</evidence>
<evidence type="ECO:0000313" key="9">
    <source>
        <dbReference type="Proteomes" id="UP001579974"/>
    </source>
</evidence>
<dbReference type="RefSeq" id="WP_275474506.1">
    <property type="nucleotide sequence ID" value="NZ_CP162940.1"/>
</dbReference>
<evidence type="ECO:0000256" key="6">
    <source>
        <dbReference type="SAM" id="Phobius"/>
    </source>
</evidence>
<dbReference type="EMBL" id="JBDXSU010000007">
    <property type="protein sequence ID" value="MFB5190720.1"/>
    <property type="molecule type" value="Genomic_DNA"/>
</dbReference>
<dbReference type="InterPro" id="IPR007267">
    <property type="entry name" value="GtrA_DPMS_TM"/>
</dbReference>
<comment type="similarity">
    <text evidence="2">Belongs to the GtrA family.</text>
</comment>
<reference evidence="8 9" key="1">
    <citation type="journal article" date="2024" name="Int. J. Mol. Sci.">
        <title>Exploration of Alicyclobacillus spp. Genome in Search of Antibiotic Resistance.</title>
        <authorList>
            <person name="Bucka-Kolendo J."/>
            <person name="Kiousi D.E."/>
            <person name="Dekowska A."/>
            <person name="Mikolajczuk-Szczyrba A."/>
            <person name="Karadedos D.M."/>
            <person name="Michael P."/>
            <person name="Galanis A."/>
            <person name="Sokolowska B."/>
        </authorList>
    </citation>
    <scope>NUCLEOTIDE SEQUENCE [LARGE SCALE GENOMIC DNA]</scope>
    <source>
        <strain evidence="8 9">KKP 3000</strain>
    </source>
</reference>
<evidence type="ECO:0000256" key="2">
    <source>
        <dbReference type="ARBA" id="ARBA00009399"/>
    </source>
</evidence>
<evidence type="ECO:0000313" key="8">
    <source>
        <dbReference type="EMBL" id="MFB5190720.1"/>
    </source>
</evidence>
<gene>
    <name evidence="8" type="ORF">KKP3000_004205</name>
</gene>
<dbReference type="InterPro" id="IPR051401">
    <property type="entry name" value="GtrA_CellWall_Glycosyl"/>
</dbReference>
<keyword evidence="5 6" id="KW-0472">Membrane</keyword>
<dbReference type="Proteomes" id="UP001579974">
    <property type="component" value="Unassembled WGS sequence"/>
</dbReference>
<dbReference type="PANTHER" id="PTHR38459">
    <property type="entry name" value="PROPHAGE BACTOPRENOL-LINKED GLUCOSE TRANSLOCASE HOMOLOG"/>
    <property type="match status" value="1"/>
</dbReference>
<protein>
    <submittedName>
        <fullName evidence="8">GtrA family protein</fullName>
    </submittedName>
</protein>
<keyword evidence="9" id="KW-1185">Reference proteome</keyword>
<evidence type="ECO:0000256" key="4">
    <source>
        <dbReference type="ARBA" id="ARBA00022989"/>
    </source>
</evidence>
<feature type="transmembrane region" description="Helical" evidence="6">
    <location>
        <begin position="84"/>
        <end position="102"/>
    </location>
</feature>
<dbReference type="Pfam" id="PF04138">
    <property type="entry name" value="GtrA_DPMS_TM"/>
    <property type="match status" value="1"/>
</dbReference>
<evidence type="ECO:0000256" key="3">
    <source>
        <dbReference type="ARBA" id="ARBA00022692"/>
    </source>
</evidence>
<feature type="transmembrane region" description="Helical" evidence="6">
    <location>
        <begin position="44"/>
        <end position="63"/>
    </location>
</feature>
<comment type="subcellular location">
    <subcellularLocation>
        <location evidence="1">Membrane</location>
        <topology evidence="1">Multi-pass membrane protein</topology>
    </subcellularLocation>
</comment>